<protein>
    <submittedName>
        <fullName evidence="1">Uncharacterized protein</fullName>
    </submittedName>
</protein>
<gene>
    <name evidence="1" type="primary">P0577B11.119</name>
</gene>
<name>Q84SD9_ORYSJ</name>
<reference evidence="2" key="1">
    <citation type="journal article" date="2005" name="Nature">
        <title>The map-based sequence of the rice genome.</title>
        <authorList>
            <consortium name="International rice genome sequencing project (IRGSP)"/>
            <person name="Matsumoto T."/>
            <person name="Wu J."/>
            <person name="Kanamori H."/>
            <person name="Katayose Y."/>
            <person name="Fujisawa M."/>
            <person name="Namiki N."/>
            <person name="Mizuno H."/>
            <person name="Yamamoto K."/>
            <person name="Antonio B.A."/>
            <person name="Baba T."/>
            <person name="Sakata K."/>
            <person name="Nagamura Y."/>
            <person name="Aoki H."/>
            <person name="Arikawa K."/>
            <person name="Arita K."/>
            <person name="Bito T."/>
            <person name="Chiden Y."/>
            <person name="Fujitsuka N."/>
            <person name="Fukunaka R."/>
            <person name="Hamada M."/>
            <person name="Harada C."/>
            <person name="Hayashi A."/>
            <person name="Hijishita S."/>
            <person name="Honda M."/>
            <person name="Hosokawa S."/>
            <person name="Ichikawa Y."/>
            <person name="Idonuma A."/>
            <person name="Iijima M."/>
            <person name="Ikeda M."/>
            <person name="Ikeno M."/>
            <person name="Ito K."/>
            <person name="Ito S."/>
            <person name="Ito T."/>
            <person name="Ito Y."/>
            <person name="Ito Y."/>
            <person name="Iwabuchi A."/>
            <person name="Kamiya K."/>
            <person name="Karasawa W."/>
            <person name="Kurita K."/>
            <person name="Katagiri S."/>
            <person name="Kikuta A."/>
            <person name="Kobayashi H."/>
            <person name="Kobayashi N."/>
            <person name="Machita K."/>
            <person name="Maehara T."/>
            <person name="Masukawa M."/>
            <person name="Mizubayashi T."/>
            <person name="Mukai Y."/>
            <person name="Nagasaki H."/>
            <person name="Nagata Y."/>
            <person name="Naito S."/>
            <person name="Nakashima M."/>
            <person name="Nakama Y."/>
            <person name="Nakamichi Y."/>
            <person name="Nakamura M."/>
            <person name="Meguro A."/>
            <person name="Negishi M."/>
            <person name="Ohta I."/>
            <person name="Ohta T."/>
            <person name="Okamoto M."/>
            <person name="Ono N."/>
            <person name="Saji S."/>
            <person name="Sakaguchi M."/>
            <person name="Sakai K."/>
            <person name="Shibata M."/>
            <person name="Shimokawa T."/>
            <person name="Song J."/>
            <person name="Takazaki Y."/>
            <person name="Terasawa K."/>
            <person name="Tsugane M."/>
            <person name="Tsuji K."/>
            <person name="Ueda S."/>
            <person name="Waki K."/>
            <person name="Yamagata H."/>
            <person name="Yamamoto M."/>
            <person name="Yamamoto S."/>
            <person name="Yamane H."/>
            <person name="Yoshiki S."/>
            <person name="Yoshihara R."/>
            <person name="Yukawa K."/>
            <person name="Zhong H."/>
            <person name="Yano M."/>
            <person name="Yuan Q."/>
            <person name="Ouyang S."/>
            <person name="Liu J."/>
            <person name="Jones K.M."/>
            <person name="Gansberger K."/>
            <person name="Moffat K."/>
            <person name="Hill J."/>
            <person name="Bera J."/>
            <person name="Fadrosh D."/>
            <person name="Jin S."/>
            <person name="Johri S."/>
            <person name="Kim M."/>
            <person name="Overton L."/>
            <person name="Reardon M."/>
            <person name="Tsitrin T."/>
            <person name="Vuong H."/>
            <person name="Weaver B."/>
            <person name="Ciecko A."/>
            <person name="Tallon L."/>
            <person name="Jackson J."/>
            <person name="Pai G."/>
            <person name="Aken S.V."/>
            <person name="Utterback T."/>
            <person name="Reidmuller S."/>
            <person name="Feldblyum T."/>
            <person name="Hsiao J."/>
            <person name="Zismann V."/>
            <person name="Iobst S."/>
            <person name="de Vazeille A.R."/>
            <person name="Buell C.R."/>
            <person name="Ying K."/>
            <person name="Li Y."/>
            <person name="Lu T."/>
            <person name="Huang Y."/>
            <person name="Zhao Q."/>
            <person name="Feng Q."/>
            <person name="Zhang L."/>
            <person name="Zhu J."/>
            <person name="Weng Q."/>
            <person name="Mu J."/>
            <person name="Lu Y."/>
            <person name="Fan D."/>
            <person name="Liu Y."/>
            <person name="Guan J."/>
            <person name="Zhang Y."/>
            <person name="Yu S."/>
            <person name="Liu X."/>
            <person name="Zhang Y."/>
            <person name="Hong G."/>
            <person name="Han B."/>
            <person name="Choisne N."/>
            <person name="Demange N."/>
            <person name="Orjeda G."/>
            <person name="Samain S."/>
            <person name="Cattolico L."/>
            <person name="Pelletier E."/>
            <person name="Couloux A."/>
            <person name="Segurens B."/>
            <person name="Wincker P."/>
            <person name="D'Hont A."/>
            <person name="Scarpelli C."/>
            <person name="Weissenbach J."/>
            <person name="Salanoubat M."/>
            <person name="Quetier F."/>
            <person name="Yu Y."/>
            <person name="Kim H.R."/>
            <person name="Rambo T."/>
            <person name="Currie J."/>
            <person name="Collura K."/>
            <person name="Luo M."/>
            <person name="Yang T."/>
            <person name="Ammiraju J.S.S."/>
            <person name="Engler F."/>
            <person name="Soderlund C."/>
            <person name="Wing R.A."/>
            <person name="Palmer L.E."/>
            <person name="de la Bastide M."/>
            <person name="Spiegel L."/>
            <person name="Nascimento L."/>
            <person name="Zutavern T."/>
            <person name="O'Shaughnessy A."/>
            <person name="Dike S."/>
            <person name="Dedhia N."/>
            <person name="Preston R."/>
            <person name="Balija V."/>
            <person name="McCombie W.R."/>
            <person name="Chow T."/>
            <person name="Chen H."/>
            <person name="Chung M."/>
            <person name="Chen C."/>
            <person name="Shaw J."/>
            <person name="Wu H."/>
            <person name="Hsiao K."/>
            <person name="Chao Y."/>
            <person name="Chu M."/>
            <person name="Cheng C."/>
            <person name="Hour A."/>
            <person name="Lee P."/>
            <person name="Lin S."/>
            <person name="Lin Y."/>
            <person name="Liou J."/>
            <person name="Liu S."/>
            <person name="Hsing Y."/>
            <person name="Raghuvanshi S."/>
            <person name="Mohanty A."/>
            <person name="Bharti A.K."/>
            <person name="Gaur A."/>
            <person name="Gupta V."/>
            <person name="Kumar D."/>
            <person name="Ravi V."/>
            <person name="Vij S."/>
            <person name="Kapur A."/>
            <person name="Khurana P."/>
            <person name="Khurana P."/>
            <person name="Khurana J.P."/>
            <person name="Tyagi A.K."/>
            <person name="Gaikwad K."/>
            <person name="Singh A."/>
            <person name="Dalal V."/>
            <person name="Srivastava S."/>
            <person name="Dixit A."/>
            <person name="Pal A.K."/>
            <person name="Ghazi I.A."/>
            <person name="Yadav M."/>
            <person name="Pandit A."/>
            <person name="Bhargava A."/>
            <person name="Sureshbabu K."/>
            <person name="Batra K."/>
            <person name="Sharma T.R."/>
            <person name="Mohapatra T."/>
            <person name="Singh N.K."/>
            <person name="Messing J."/>
            <person name="Nelson A.B."/>
            <person name="Fuks G."/>
            <person name="Kavchok S."/>
            <person name="Keizer G."/>
            <person name="Linton E."/>
            <person name="Llaca V."/>
            <person name="Song R."/>
            <person name="Tanyolac B."/>
            <person name="Young S."/>
            <person name="Ho-Il K."/>
            <person name="Hahn J.H."/>
            <person name="Sangsakoo G."/>
            <person name="Vanavichit A."/>
            <person name="de Mattos Luiz.A.T."/>
            <person name="Zimmer P.D."/>
            <person name="Malone G."/>
            <person name="Dellagostin O."/>
            <person name="de Oliveira A.C."/>
            <person name="Bevan M."/>
            <person name="Bancroft I."/>
            <person name="Minx P."/>
            <person name="Cordum H."/>
            <person name="Wilson R."/>
            <person name="Cheng Z."/>
            <person name="Jin W."/>
            <person name="Jiang J."/>
            <person name="Leong S.A."/>
            <person name="Iwama H."/>
            <person name="Gojobori T."/>
            <person name="Itoh T."/>
            <person name="Niimura Y."/>
            <person name="Fujii Y."/>
            <person name="Habara T."/>
            <person name="Sakai H."/>
            <person name="Sato Y."/>
            <person name="Wilson G."/>
            <person name="Kumar K."/>
            <person name="McCouch S."/>
            <person name="Juretic N."/>
            <person name="Hoen D."/>
            <person name="Wright S."/>
            <person name="Bruskiewich R."/>
            <person name="Bureau T."/>
            <person name="Miyao A."/>
            <person name="Hirochika H."/>
            <person name="Nishikawa T."/>
            <person name="Kadowaki K."/>
            <person name="Sugiura M."/>
            <person name="Burr B."/>
            <person name="Sasaki T."/>
        </authorList>
    </citation>
    <scope>NUCLEOTIDE SEQUENCE [LARGE SCALE GENOMIC DNA]</scope>
    <source>
        <strain evidence="2">cv. Nipponbare</strain>
    </source>
</reference>
<dbReference type="Proteomes" id="UP000000763">
    <property type="component" value="Chromosome 8"/>
</dbReference>
<reference evidence="2" key="2">
    <citation type="journal article" date="2008" name="Nucleic Acids Res.">
        <title>The rice annotation project database (RAP-DB): 2008 update.</title>
        <authorList>
            <consortium name="The rice annotation project (RAP)"/>
        </authorList>
    </citation>
    <scope>GENOME REANNOTATION</scope>
    <source>
        <strain evidence="2">cv. Nipponbare</strain>
    </source>
</reference>
<organism evidence="1 2">
    <name type="scientific">Oryza sativa subsp. japonica</name>
    <name type="common">Rice</name>
    <dbReference type="NCBI Taxonomy" id="39947"/>
    <lineage>
        <taxon>Eukaryota</taxon>
        <taxon>Viridiplantae</taxon>
        <taxon>Streptophyta</taxon>
        <taxon>Embryophyta</taxon>
        <taxon>Tracheophyta</taxon>
        <taxon>Spermatophyta</taxon>
        <taxon>Magnoliopsida</taxon>
        <taxon>Liliopsida</taxon>
        <taxon>Poales</taxon>
        <taxon>Poaceae</taxon>
        <taxon>BOP clade</taxon>
        <taxon>Oryzoideae</taxon>
        <taxon>Oryzeae</taxon>
        <taxon>Oryzinae</taxon>
        <taxon>Oryza</taxon>
        <taxon>Oryza sativa</taxon>
    </lineage>
</organism>
<dbReference type="AlphaFoldDB" id="Q84SD9"/>
<dbReference type="EMBL" id="AP005504">
    <property type="protein sequence ID" value="BAC57809.1"/>
    <property type="molecule type" value="Genomic_DNA"/>
</dbReference>
<sequence length="127" mass="12973">MAEPKTTIDKKLVVSETKVSTSRAGSRHCLRTNEACTRPPVSVVAPGPASVARARLPPPSLASCSRPSVGDGAPAHTSPWLLIVVASDREGAGSSQGASDPAAFITGLRAAATSRLSAPPRPSPLRI</sequence>
<evidence type="ECO:0000313" key="1">
    <source>
        <dbReference type="EMBL" id="BAC57809.1"/>
    </source>
</evidence>
<evidence type="ECO:0000313" key="2">
    <source>
        <dbReference type="Proteomes" id="UP000000763"/>
    </source>
</evidence>
<proteinExistence type="predicted"/>
<accession>Q84SD9</accession>